<dbReference type="STRING" id="1454201.NMS_2496"/>
<organism evidence="1 2">
    <name type="scientific">Nonlabens marinus S1-08</name>
    <dbReference type="NCBI Taxonomy" id="1454201"/>
    <lineage>
        <taxon>Bacteria</taxon>
        <taxon>Pseudomonadati</taxon>
        <taxon>Bacteroidota</taxon>
        <taxon>Flavobacteriia</taxon>
        <taxon>Flavobacteriales</taxon>
        <taxon>Flavobacteriaceae</taxon>
        <taxon>Nonlabens</taxon>
    </lineage>
</organism>
<dbReference type="PROSITE" id="PS51257">
    <property type="entry name" value="PROKAR_LIPOPROTEIN"/>
    <property type="match status" value="1"/>
</dbReference>
<dbReference type="KEGG" id="nmf:NMS_2496"/>
<sequence length="136" mass="15879">MRNLAASLLFLIVIVIFASCGGSKDFPVDEVSGVAKDTIRIANDSLEYEIIIIEIGFNSWLATQPPRGYYTQSSMDISNDFKVTEYNLRANDPLRYGANLYPFRIDYDRNVDYGYEVTYLLFNYFKFFEERYNQRL</sequence>
<keyword evidence="2" id="KW-1185">Reference proteome</keyword>
<protein>
    <recommendedName>
        <fullName evidence="3">Lipoprotein</fullName>
    </recommendedName>
</protein>
<name>W8VSU0_9FLAO</name>
<evidence type="ECO:0000313" key="1">
    <source>
        <dbReference type="EMBL" id="BAO56505.1"/>
    </source>
</evidence>
<gene>
    <name evidence="1" type="ORF">NMS_2496</name>
</gene>
<dbReference type="AlphaFoldDB" id="W8VSU0"/>
<dbReference type="EMBL" id="AP014548">
    <property type="protein sequence ID" value="BAO56505.1"/>
    <property type="molecule type" value="Genomic_DNA"/>
</dbReference>
<dbReference type="Proteomes" id="UP000031760">
    <property type="component" value="Chromosome"/>
</dbReference>
<dbReference type="InterPro" id="IPR046144">
    <property type="entry name" value="DUF6146"/>
</dbReference>
<dbReference type="HOGENOM" id="CLU_148569_0_0_10"/>
<evidence type="ECO:0000313" key="2">
    <source>
        <dbReference type="Proteomes" id="UP000031760"/>
    </source>
</evidence>
<proteinExistence type="predicted"/>
<accession>W8VSU0</accession>
<evidence type="ECO:0008006" key="3">
    <source>
        <dbReference type="Google" id="ProtNLM"/>
    </source>
</evidence>
<reference evidence="1 2" key="1">
    <citation type="journal article" date="2014" name="Proc. Natl. Acad. Sci. U.S.A.">
        <title>Functional characterization of flavobacteria rhodopsins reveals a unique class of light-driven chloride pump in bacteria.</title>
        <authorList>
            <person name="Yoshizawa S."/>
            <person name="Kumagai Y."/>
            <person name="Kim H."/>
            <person name="Ogura Y."/>
            <person name="Hayashi T."/>
            <person name="Iwasaki W."/>
            <person name="DeLong E.F."/>
            <person name="Kogure K."/>
        </authorList>
    </citation>
    <scope>NUCLEOTIDE SEQUENCE [LARGE SCALE GENOMIC DNA]</scope>
    <source>
        <strain evidence="1 2">S1-08</strain>
    </source>
</reference>
<dbReference type="RefSeq" id="WP_041496999.1">
    <property type="nucleotide sequence ID" value="NZ_AP014548.1"/>
</dbReference>
<dbReference type="Pfam" id="PF19643">
    <property type="entry name" value="DUF6146"/>
    <property type="match status" value="1"/>
</dbReference>
<dbReference type="OrthoDB" id="1119488at2"/>